<organism evidence="1">
    <name type="scientific">Micrurus paraensis</name>
    <dbReference type="NCBI Taxonomy" id="1970185"/>
    <lineage>
        <taxon>Eukaryota</taxon>
        <taxon>Metazoa</taxon>
        <taxon>Chordata</taxon>
        <taxon>Craniata</taxon>
        <taxon>Vertebrata</taxon>
        <taxon>Euteleostomi</taxon>
        <taxon>Lepidosauria</taxon>
        <taxon>Squamata</taxon>
        <taxon>Bifurcata</taxon>
        <taxon>Unidentata</taxon>
        <taxon>Episquamata</taxon>
        <taxon>Toxicofera</taxon>
        <taxon>Serpentes</taxon>
        <taxon>Colubroidea</taxon>
        <taxon>Elapidae</taxon>
        <taxon>Elapinae</taxon>
        <taxon>Micrurus</taxon>
    </lineage>
</organism>
<name>A0A2D4L371_9SAUR</name>
<reference evidence="1" key="2">
    <citation type="submission" date="2017-11" db="EMBL/GenBank/DDBJ databases">
        <title>Coralsnake Venomics: Analyses of Venom Gland Transcriptomes and Proteomes of Six Brazilian Taxa.</title>
        <authorList>
            <person name="Aird S.D."/>
            <person name="Jorge da Silva N."/>
            <person name="Qiu L."/>
            <person name="Villar-Briones A."/>
            <person name="Aparecida-Saddi V."/>
            <person name="Campos-Telles M.P."/>
            <person name="Grau M."/>
            <person name="Mikheyev A.S."/>
        </authorList>
    </citation>
    <scope>NUCLEOTIDE SEQUENCE</scope>
    <source>
        <tissue evidence="1">Venom_gland</tissue>
    </source>
</reference>
<reference evidence="1" key="1">
    <citation type="submission" date="2017-07" db="EMBL/GenBank/DDBJ databases">
        <authorList>
            <person name="Mikheyev A."/>
            <person name="Grau M."/>
        </authorList>
    </citation>
    <scope>NUCLEOTIDE SEQUENCE</scope>
    <source>
        <tissue evidence="1">Venom_gland</tissue>
    </source>
</reference>
<dbReference type="AlphaFoldDB" id="A0A2D4L371"/>
<protein>
    <submittedName>
        <fullName evidence="1">Uncharacterized protein</fullName>
    </submittedName>
</protein>
<proteinExistence type="predicted"/>
<evidence type="ECO:0000313" key="1">
    <source>
        <dbReference type="EMBL" id="LAB15360.1"/>
    </source>
</evidence>
<accession>A0A2D4L371</accession>
<dbReference type="EMBL" id="IACL01114290">
    <property type="protein sequence ID" value="LAB15360.1"/>
    <property type="molecule type" value="Transcribed_RNA"/>
</dbReference>
<sequence length="100" mass="11805">MTIYQKNTQKGSPRPRVAFPSHQWQQPGYLWISVVLQEAEFNLKLSVKVDGYKYTCEVPCVQAEQNCTYLWVERRPRRFLWGSHAFILSVNGRPRKYKVA</sequence>